<evidence type="ECO:0000313" key="7">
    <source>
        <dbReference type="Proteomes" id="UP000678513"/>
    </source>
</evidence>
<dbReference type="InterPro" id="IPR050336">
    <property type="entry name" value="Chromosome_partition/occlusion"/>
</dbReference>
<evidence type="ECO:0000259" key="5">
    <source>
        <dbReference type="SMART" id="SM00470"/>
    </source>
</evidence>
<keyword evidence="7" id="KW-1185">Reference proteome</keyword>
<dbReference type="Pfam" id="PF17762">
    <property type="entry name" value="HTH_ParB"/>
    <property type="match status" value="1"/>
</dbReference>
<sequence>MARAKQHVGLGKGLGDLFARTDEPETQSKPAAPSERLRDGSYFVELPLEQIVPNPRQPRHVFDEDDLNELAASIKEFGVLQPVVVREVEPDHYELIMGERRFRASKLADKETIPAIVRGTDDDALLRDALLENLHRANLNPLEEALAYQQLLGDFNCTKEQLSQKIHRSRPQISNTLRLLSLPSTVQTKVAAGVLSAGHARALLGLTNQRAQELLAERVVAEGLSVRSTEEMVRLGNVPTDEEPTQRVRRLPSEREAAVAAVLSDHFDTRVKVAIGKNKGKITIEFASADDLDRIMAVIDGRTVEP</sequence>
<reference evidence="6 7" key="1">
    <citation type="submission" date="2021-03" db="EMBL/GenBank/DDBJ databases">
        <title>Human Oral Microbial Genomes.</title>
        <authorList>
            <person name="Johnston C.D."/>
            <person name="Chen T."/>
            <person name="Dewhirst F.E."/>
        </authorList>
    </citation>
    <scope>NUCLEOTIDE SEQUENCE [LARGE SCALE GENOMIC DNA]</scope>
    <source>
        <strain evidence="6 7">DSMZ 100122</strain>
    </source>
</reference>
<name>A0ABX7Y5Q8_9ACTN</name>
<dbReference type="Proteomes" id="UP000678513">
    <property type="component" value="Chromosome"/>
</dbReference>
<dbReference type="InterPro" id="IPR057240">
    <property type="entry name" value="ParB_dimer_C"/>
</dbReference>
<keyword evidence="2" id="KW-0159">Chromosome partition</keyword>
<dbReference type="InterPro" id="IPR004437">
    <property type="entry name" value="ParB/RepB/Spo0J"/>
</dbReference>
<dbReference type="SUPFAM" id="SSF110849">
    <property type="entry name" value="ParB/Sulfiredoxin"/>
    <property type="match status" value="1"/>
</dbReference>
<evidence type="ECO:0000256" key="4">
    <source>
        <dbReference type="SAM" id="MobiDB-lite"/>
    </source>
</evidence>
<feature type="domain" description="ParB-like N-terminal" evidence="5">
    <location>
        <begin position="44"/>
        <end position="134"/>
    </location>
</feature>
<dbReference type="Pfam" id="PF02195">
    <property type="entry name" value="ParB_N"/>
    <property type="match status" value="1"/>
</dbReference>
<dbReference type="Gene3D" id="1.10.10.2830">
    <property type="match status" value="1"/>
</dbReference>
<dbReference type="NCBIfam" id="TIGR00180">
    <property type="entry name" value="parB_part"/>
    <property type="match status" value="1"/>
</dbReference>
<dbReference type="EMBL" id="CP072384">
    <property type="protein sequence ID" value="QUC08175.1"/>
    <property type="molecule type" value="Genomic_DNA"/>
</dbReference>
<protein>
    <submittedName>
        <fullName evidence="6">ParB/RepB/Spo0J family partition protein</fullName>
    </submittedName>
</protein>
<comment type="similarity">
    <text evidence="1">Belongs to the ParB family.</text>
</comment>
<dbReference type="InterPro" id="IPR003115">
    <property type="entry name" value="ParB_N"/>
</dbReference>
<dbReference type="RefSeq" id="WP_212323762.1">
    <property type="nucleotide sequence ID" value="NZ_AP024463.1"/>
</dbReference>
<keyword evidence="3" id="KW-0238">DNA-binding</keyword>
<proteinExistence type="inferred from homology"/>
<dbReference type="Gene3D" id="3.90.1530.30">
    <property type="match status" value="1"/>
</dbReference>
<gene>
    <name evidence="6" type="ORF">J5A65_14955</name>
</gene>
<dbReference type="CDD" id="cd16393">
    <property type="entry name" value="SPO0J_N"/>
    <property type="match status" value="1"/>
</dbReference>
<dbReference type="SUPFAM" id="SSF109709">
    <property type="entry name" value="KorB DNA-binding domain-like"/>
    <property type="match status" value="1"/>
</dbReference>
<organism evidence="6 7">
    <name type="scientific">Arachnia rubra</name>
    <dbReference type="NCBI Taxonomy" id="1547448"/>
    <lineage>
        <taxon>Bacteria</taxon>
        <taxon>Bacillati</taxon>
        <taxon>Actinomycetota</taxon>
        <taxon>Actinomycetes</taxon>
        <taxon>Propionibacteriales</taxon>
        <taxon>Propionibacteriaceae</taxon>
        <taxon>Arachnia</taxon>
    </lineage>
</organism>
<feature type="region of interest" description="Disordered" evidence="4">
    <location>
        <begin position="14"/>
        <end position="36"/>
    </location>
</feature>
<dbReference type="PANTHER" id="PTHR33375:SF1">
    <property type="entry name" value="CHROMOSOME-PARTITIONING PROTEIN PARB-RELATED"/>
    <property type="match status" value="1"/>
</dbReference>
<dbReference type="PANTHER" id="PTHR33375">
    <property type="entry name" value="CHROMOSOME-PARTITIONING PROTEIN PARB-RELATED"/>
    <property type="match status" value="1"/>
</dbReference>
<evidence type="ECO:0000256" key="1">
    <source>
        <dbReference type="ARBA" id="ARBA00006295"/>
    </source>
</evidence>
<dbReference type="Pfam" id="PF23552">
    <property type="entry name" value="ParB_C"/>
    <property type="match status" value="1"/>
</dbReference>
<evidence type="ECO:0000256" key="3">
    <source>
        <dbReference type="ARBA" id="ARBA00023125"/>
    </source>
</evidence>
<dbReference type="InterPro" id="IPR036086">
    <property type="entry name" value="ParB/Sulfiredoxin_sf"/>
</dbReference>
<evidence type="ECO:0000313" key="6">
    <source>
        <dbReference type="EMBL" id="QUC08175.1"/>
    </source>
</evidence>
<accession>A0ABX7Y5Q8</accession>
<dbReference type="InterPro" id="IPR041468">
    <property type="entry name" value="HTH_ParB/Spo0J"/>
</dbReference>
<evidence type="ECO:0000256" key="2">
    <source>
        <dbReference type="ARBA" id="ARBA00022829"/>
    </source>
</evidence>
<dbReference type="SMART" id="SM00470">
    <property type="entry name" value="ParB"/>
    <property type="match status" value="1"/>
</dbReference>